<gene>
    <name evidence="1" type="ORF">GCM10022407_05040</name>
</gene>
<evidence type="ECO:0000313" key="2">
    <source>
        <dbReference type="Proteomes" id="UP001501556"/>
    </source>
</evidence>
<keyword evidence="2" id="KW-1185">Reference proteome</keyword>
<accession>A0ABP7P7P9</accession>
<evidence type="ECO:0000313" key="1">
    <source>
        <dbReference type="EMBL" id="GAA3961131.1"/>
    </source>
</evidence>
<dbReference type="Proteomes" id="UP001501556">
    <property type="component" value="Unassembled WGS sequence"/>
</dbReference>
<name>A0ABP7P7P9_9BACT</name>
<dbReference type="EMBL" id="BAABDI010000002">
    <property type="protein sequence ID" value="GAA3961131.1"/>
    <property type="molecule type" value="Genomic_DNA"/>
</dbReference>
<comment type="caution">
    <text evidence="1">The sequence shown here is derived from an EMBL/GenBank/DDBJ whole genome shotgun (WGS) entry which is preliminary data.</text>
</comment>
<evidence type="ECO:0008006" key="3">
    <source>
        <dbReference type="Google" id="ProtNLM"/>
    </source>
</evidence>
<protein>
    <recommendedName>
        <fullName evidence="3">Transposase</fullName>
    </recommendedName>
</protein>
<organism evidence="1 2">
    <name type="scientific">Hymenobacter antarcticus</name>
    <dbReference type="NCBI Taxonomy" id="486270"/>
    <lineage>
        <taxon>Bacteria</taxon>
        <taxon>Pseudomonadati</taxon>
        <taxon>Bacteroidota</taxon>
        <taxon>Cytophagia</taxon>
        <taxon>Cytophagales</taxon>
        <taxon>Hymenobacteraceae</taxon>
        <taxon>Hymenobacter</taxon>
    </lineage>
</organism>
<proteinExistence type="predicted"/>
<sequence length="73" mass="8129">MSTTRKSPVYRKPVDGAFACCRLKAKFELTFEQPEKVYRFFDFAAAEYSRKTQKKAAKKADSAVAPVSSGLAC</sequence>
<dbReference type="RefSeq" id="WP_345120645.1">
    <property type="nucleotide sequence ID" value="NZ_BAABDI010000002.1"/>
</dbReference>
<reference evidence="2" key="1">
    <citation type="journal article" date="2019" name="Int. J. Syst. Evol. Microbiol.">
        <title>The Global Catalogue of Microorganisms (GCM) 10K type strain sequencing project: providing services to taxonomists for standard genome sequencing and annotation.</title>
        <authorList>
            <consortium name="The Broad Institute Genomics Platform"/>
            <consortium name="The Broad Institute Genome Sequencing Center for Infectious Disease"/>
            <person name="Wu L."/>
            <person name="Ma J."/>
        </authorList>
    </citation>
    <scope>NUCLEOTIDE SEQUENCE [LARGE SCALE GENOMIC DNA]</scope>
    <source>
        <strain evidence="2">JCM 17217</strain>
    </source>
</reference>